<dbReference type="InterPro" id="IPR010260">
    <property type="entry name" value="AlpA"/>
</dbReference>
<name>A0A6M7WV07_RHILI</name>
<dbReference type="PANTHER" id="PTHR36154">
    <property type="entry name" value="DNA-BINDING TRANSCRIPTIONAL ACTIVATOR ALPA"/>
    <property type="match status" value="1"/>
</dbReference>
<dbReference type="Pfam" id="PF05930">
    <property type="entry name" value="Phage_AlpA"/>
    <property type="match status" value="1"/>
</dbReference>
<dbReference type="AlphaFoldDB" id="A0A6M7WV07"/>
<proteinExistence type="predicted"/>
<reference evidence="2 3" key="1">
    <citation type="submission" date="2018-10" db="EMBL/GenBank/DDBJ databases">
        <authorList>
            <person name="Perry B.J."/>
            <person name="Sullivan J.T."/>
            <person name="Murphy R.J.T."/>
            <person name="Ramsay J.P."/>
            <person name="Ronson C.W."/>
        </authorList>
    </citation>
    <scope>NUCLEOTIDE SEQUENCE [LARGE SCALE GENOMIC DNA]</scope>
    <source>
        <strain evidence="2 3">R88b</strain>
    </source>
</reference>
<accession>A0A6M7WV07</accession>
<dbReference type="InterPro" id="IPR052931">
    <property type="entry name" value="Prophage_regulatory_activator"/>
</dbReference>
<evidence type="ECO:0000256" key="1">
    <source>
        <dbReference type="SAM" id="MobiDB-lite"/>
    </source>
</evidence>
<evidence type="ECO:0000313" key="2">
    <source>
        <dbReference type="EMBL" id="QKD05396.1"/>
    </source>
</evidence>
<dbReference type="Proteomes" id="UP000503017">
    <property type="component" value="Chromosome"/>
</dbReference>
<dbReference type="SUPFAM" id="SSF46955">
    <property type="entry name" value="Putative DNA-binding domain"/>
    <property type="match status" value="1"/>
</dbReference>
<dbReference type="InterPro" id="IPR009061">
    <property type="entry name" value="DNA-bd_dom_put_sf"/>
</dbReference>
<dbReference type="EMBL" id="CP033367">
    <property type="protein sequence ID" value="QKD05396.1"/>
    <property type="molecule type" value="Genomic_DNA"/>
</dbReference>
<protein>
    <submittedName>
        <fullName evidence="2">AlpA family phage regulatory protein</fullName>
    </submittedName>
</protein>
<feature type="region of interest" description="Disordered" evidence="1">
    <location>
        <begin position="70"/>
        <end position="93"/>
    </location>
</feature>
<gene>
    <name evidence="2" type="ORF">EB235_31170</name>
</gene>
<dbReference type="RefSeq" id="WP_027033650.1">
    <property type="nucleotide sequence ID" value="NZ_CP033367.1"/>
</dbReference>
<dbReference type="PANTHER" id="PTHR36154:SF1">
    <property type="entry name" value="DNA-BINDING TRANSCRIPTIONAL ACTIVATOR ALPA"/>
    <property type="match status" value="1"/>
</dbReference>
<dbReference type="Gene3D" id="1.10.238.160">
    <property type="match status" value="1"/>
</dbReference>
<sequence length="93" mass="10738">MTGPGKSATKRTIRRKELREIVPLADSTIYEMEQRGQFPRRFALTPRCVVWDLAEVEAWLQARRAVPIPRASPPDVRLRKTSPVRARDRAQMP</sequence>
<organism evidence="2 3">
    <name type="scientific">Mesorhizobium loti R88b</name>
    <dbReference type="NCBI Taxonomy" id="935548"/>
    <lineage>
        <taxon>Bacteria</taxon>
        <taxon>Pseudomonadati</taxon>
        <taxon>Pseudomonadota</taxon>
        <taxon>Alphaproteobacteria</taxon>
        <taxon>Hyphomicrobiales</taxon>
        <taxon>Phyllobacteriaceae</taxon>
        <taxon>Mesorhizobium</taxon>
    </lineage>
</organism>
<evidence type="ECO:0000313" key="3">
    <source>
        <dbReference type="Proteomes" id="UP000503017"/>
    </source>
</evidence>